<dbReference type="AlphaFoldDB" id="D0NZK9"/>
<organism evidence="2 3">
    <name type="scientific">Phytophthora infestans (strain T30-4)</name>
    <name type="common">Potato late blight agent</name>
    <dbReference type="NCBI Taxonomy" id="403677"/>
    <lineage>
        <taxon>Eukaryota</taxon>
        <taxon>Sar</taxon>
        <taxon>Stramenopiles</taxon>
        <taxon>Oomycota</taxon>
        <taxon>Peronosporomycetes</taxon>
        <taxon>Peronosporales</taxon>
        <taxon>Peronosporaceae</taxon>
        <taxon>Phytophthora</taxon>
    </lineage>
</organism>
<dbReference type="VEuPathDB" id="FungiDB:PITG_19275"/>
<dbReference type="RefSeq" id="XP_002997206.1">
    <property type="nucleotide sequence ID" value="XM_002997160.1"/>
</dbReference>
<proteinExistence type="predicted"/>
<evidence type="ECO:0000313" key="2">
    <source>
        <dbReference type="EMBL" id="EEY69568.1"/>
    </source>
</evidence>
<gene>
    <name evidence="2" type="ORF">PITG_19275</name>
</gene>
<dbReference type="HOGENOM" id="CLU_2595000_0_0_1"/>
<dbReference type="Proteomes" id="UP000006643">
    <property type="component" value="Unassembled WGS sequence"/>
</dbReference>
<name>D0NZK9_PHYIT</name>
<reference evidence="3" key="1">
    <citation type="journal article" date="2009" name="Nature">
        <title>Genome sequence and analysis of the Irish potato famine pathogen Phytophthora infestans.</title>
        <authorList>
            <consortium name="The Broad Institute Genome Sequencing Platform"/>
            <person name="Haas B.J."/>
            <person name="Kamoun S."/>
            <person name="Zody M.C."/>
            <person name="Jiang R.H."/>
            <person name="Handsaker R.E."/>
            <person name="Cano L.M."/>
            <person name="Grabherr M."/>
            <person name="Kodira C.D."/>
            <person name="Raffaele S."/>
            <person name="Torto-Alalibo T."/>
            <person name="Bozkurt T.O."/>
            <person name="Ah-Fong A.M."/>
            <person name="Alvarado L."/>
            <person name="Anderson V.L."/>
            <person name="Armstrong M.R."/>
            <person name="Avrova A."/>
            <person name="Baxter L."/>
            <person name="Beynon J."/>
            <person name="Boevink P.C."/>
            <person name="Bollmann S.R."/>
            <person name="Bos J.I."/>
            <person name="Bulone V."/>
            <person name="Cai G."/>
            <person name="Cakir C."/>
            <person name="Carrington J.C."/>
            <person name="Chawner M."/>
            <person name="Conti L."/>
            <person name="Costanzo S."/>
            <person name="Ewan R."/>
            <person name="Fahlgren N."/>
            <person name="Fischbach M.A."/>
            <person name="Fugelstad J."/>
            <person name="Gilroy E.M."/>
            <person name="Gnerre S."/>
            <person name="Green P.J."/>
            <person name="Grenville-Briggs L.J."/>
            <person name="Griffith J."/>
            <person name="Grunwald N.J."/>
            <person name="Horn K."/>
            <person name="Horner N.R."/>
            <person name="Hu C.H."/>
            <person name="Huitema E."/>
            <person name="Jeong D.H."/>
            <person name="Jones A.M."/>
            <person name="Jones J.D."/>
            <person name="Jones R.W."/>
            <person name="Karlsson E.K."/>
            <person name="Kunjeti S.G."/>
            <person name="Lamour K."/>
            <person name="Liu Z."/>
            <person name="Ma L."/>
            <person name="Maclean D."/>
            <person name="Chibucos M.C."/>
            <person name="McDonald H."/>
            <person name="McWalters J."/>
            <person name="Meijer H.J."/>
            <person name="Morgan W."/>
            <person name="Morris P.F."/>
            <person name="Munro C.A."/>
            <person name="O'Neill K."/>
            <person name="Ospina-Giraldo M."/>
            <person name="Pinzon A."/>
            <person name="Pritchard L."/>
            <person name="Ramsahoye B."/>
            <person name="Ren Q."/>
            <person name="Restrepo S."/>
            <person name="Roy S."/>
            <person name="Sadanandom A."/>
            <person name="Savidor A."/>
            <person name="Schornack S."/>
            <person name="Schwartz D.C."/>
            <person name="Schumann U.D."/>
            <person name="Schwessinger B."/>
            <person name="Seyer L."/>
            <person name="Sharpe T."/>
            <person name="Silvar C."/>
            <person name="Song J."/>
            <person name="Studholme D.J."/>
            <person name="Sykes S."/>
            <person name="Thines M."/>
            <person name="van de Vondervoort P.J."/>
            <person name="Phuntumart V."/>
            <person name="Wawra S."/>
            <person name="Weide R."/>
            <person name="Win J."/>
            <person name="Young C."/>
            <person name="Zhou S."/>
            <person name="Fry W."/>
            <person name="Meyers B.C."/>
            <person name="van West P."/>
            <person name="Ristaino J."/>
            <person name="Govers F."/>
            <person name="Birch P.R."/>
            <person name="Whisson S.C."/>
            <person name="Judelson H.S."/>
            <person name="Nusbaum C."/>
        </authorList>
    </citation>
    <scope>NUCLEOTIDE SEQUENCE [LARGE SCALE GENOMIC DNA]</scope>
    <source>
        <strain evidence="3">T30-4</strain>
    </source>
</reference>
<dbReference type="OrthoDB" id="125006at2759"/>
<keyword evidence="3" id="KW-1185">Reference proteome</keyword>
<feature type="region of interest" description="Disordered" evidence="1">
    <location>
        <begin position="1"/>
        <end position="28"/>
    </location>
</feature>
<evidence type="ECO:0000313" key="3">
    <source>
        <dbReference type="Proteomes" id="UP000006643"/>
    </source>
</evidence>
<protein>
    <submittedName>
        <fullName evidence="2">Uncharacterized protein</fullName>
    </submittedName>
</protein>
<sequence>MINAPDMSQSTECNQHAGAPPSQQRKSWRSWMHGNRVVISLPVKAFYSSLDEYAHQQRRKLIYQGRQKRNDIELTSGIPK</sequence>
<dbReference type="EMBL" id="DS028201">
    <property type="protein sequence ID" value="EEY69568.1"/>
    <property type="molecule type" value="Genomic_DNA"/>
</dbReference>
<feature type="compositionally biased region" description="Polar residues" evidence="1">
    <location>
        <begin position="1"/>
        <end position="14"/>
    </location>
</feature>
<dbReference type="KEGG" id="pif:PITG_19275"/>
<evidence type="ECO:0000256" key="1">
    <source>
        <dbReference type="SAM" id="MobiDB-lite"/>
    </source>
</evidence>
<dbReference type="InParanoid" id="D0NZK9"/>
<accession>D0NZK9</accession>
<dbReference type="GeneID" id="9473690"/>